<gene>
    <name evidence="3" type="ORF">MUN53_08855</name>
</gene>
<keyword evidence="4" id="KW-1185">Reference proteome</keyword>
<name>A0ABT0C158_9BACT</name>
<evidence type="ECO:0000259" key="1">
    <source>
        <dbReference type="Pfam" id="PF14297"/>
    </source>
</evidence>
<proteinExistence type="predicted"/>
<organism evidence="3 4">
    <name type="scientific">Parabacteroides faecalis</name>
    <dbReference type="NCBI Taxonomy" id="2924040"/>
    <lineage>
        <taxon>Bacteria</taxon>
        <taxon>Pseudomonadati</taxon>
        <taxon>Bacteroidota</taxon>
        <taxon>Bacteroidia</taxon>
        <taxon>Bacteroidales</taxon>
        <taxon>Tannerellaceae</taxon>
        <taxon>Parabacteroides</taxon>
    </lineage>
</organism>
<sequence length="309" mass="35818">MKKLKTPGVLLYFMLLCDIYESSFYVQIDKDYLFDLSDQLDIEDTEVKSMLDYMVEIGLFDAALWEEGILTSKAIQERYMAAKGRYLNEKKLEQQYLLVPITVAKEEVTEKKSVNTDETCISAAETPIQTAESTQSKVKDSKEKESIFIIERESSAHTRENDQSELKDLWDQWKMDLLNDENWCTRLIRISGKGSLLLEKAHNAMTCFDDFNLLRALEDTVRTKKDYQSKFIAWWRYHHWETDVQILAGTKTAAMPQVKINKPAAQKSRYEEMMEVAAEAKLLTQKMFENNGFGYSFTNGIETASNYTI</sequence>
<reference evidence="3 4" key="1">
    <citation type="submission" date="2022-03" db="EMBL/GenBank/DDBJ databases">
        <title>Parabacteroides sp. nov. isolated from swine feces.</title>
        <authorList>
            <person name="Bak J.E."/>
        </authorList>
    </citation>
    <scope>NUCLEOTIDE SEQUENCE [LARGE SCALE GENOMIC DNA]</scope>
    <source>
        <strain evidence="3 4">AGMB00274</strain>
    </source>
</reference>
<evidence type="ECO:0000259" key="2">
    <source>
        <dbReference type="Pfam" id="PF25200"/>
    </source>
</evidence>
<accession>A0ABT0C158</accession>
<dbReference type="Pfam" id="PF25200">
    <property type="entry name" value="DUF7833"/>
    <property type="match status" value="1"/>
</dbReference>
<feature type="domain" description="DUF7833" evidence="2">
    <location>
        <begin position="177"/>
        <end position="237"/>
    </location>
</feature>
<comment type="caution">
    <text evidence="3">The sequence shown here is derived from an EMBL/GenBank/DDBJ whole genome shotgun (WGS) entry which is preliminary data.</text>
</comment>
<protein>
    <submittedName>
        <fullName evidence="3">DUF4373 domain-containing protein</fullName>
    </submittedName>
</protein>
<feature type="domain" description="Lin1244/Lin1753-like N-terminal" evidence="1">
    <location>
        <begin position="2"/>
        <end position="75"/>
    </location>
</feature>
<evidence type="ECO:0000313" key="3">
    <source>
        <dbReference type="EMBL" id="MCJ2380717.1"/>
    </source>
</evidence>
<dbReference type="PANTHER" id="PTHR39196">
    <property type="entry name" value="PRIMOSOME, DNAD SUBUNIT"/>
    <property type="match status" value="1"/>
</dbReference>
<dbReference type="Proteomes" id="UP001165444">
    <property type="component" value="Unassembled WGS sequence"/>
</dbReference>
<dbReference type="InterPro" id="IPR025400">
    <property type="entry name" value="Lin1244/Lin1753-like_N"/>
</dbReference>
<dbReference type="PANTHER" id="PTHR39196:SF1">
    <property type="entry name" value="PRIMOSOME, DNAD SUBUNIT"/>
    <property type="match status" value="1"/>
</dbReference>
<dbReference type="Pfam" id="PF14297">
    <property type="entry name" value="Lin1244_N"/>
    <property type="match status" value="1"/>
</dbReference>
<dbReference type="EMBL" id="JAKZMM010000019">
    <property type="protein sequence ID" value="MCJ2380717.1"/>
    <property type="molecule type" value="Genomic_DNA"/>
</dbReference>
<dbReference type="InterPro" id="IPR057155">
    <property type="entry name" value="DUF7833"/>
</dbReference>
<evidence type="ECO:0000313" key="4">
    <source>
        <dbReference type="Proteomes" id="UP001165444"/>
    </source>
</evidence>